<organism evidence="1 2">
    <name type="scientific">Caerostris extrusa</name>
    <name type="common">Bark spider</name>
    <name type="synonym">Caerostris bankana</name>
    <dbReference type="NCBI Taxonomy" id="172846"/>
    <lineage>
        <taxon>Eukaryota</taxon>
        <taxon>Metazoa</taxon>
        <taxon>Ecdysozoa</taxon>
        <taxon>Arthropoda</taxon>
        <taxon>Chelicerata</taxon>
        <taxon>Arachnida</taxon>
        <taxon>Araneae</taxon>
        <taxon>Araneomorphae</taxon>
        <taxon>Entelegynae</taxon>
        <taxon>Araneoidea</taxon>
        <taxon>Araneidae</taxon>
        <taxon>Caerostris</taxon>
    </lineage>
</organism>
<dbReference type="EMBL" id="BPLR01004990">
    <property type="protein sequence ID" value="GIX98967.1"/>
    <property type="molecule type" value="Genomic_DNA"/>
</dbReference>
<evidence type="ECO:0000313" key="2">
    <source>
        <dbReference type="Proteomes" id="UP001054945"/>
    </source>
</evidence>
<dbReference type="AlphaFoldDB" id="A0AAV4PUV2"/>
<gene>
    <name evidence="1" type="ORF">CEXT_52011</name>
</gene>
<name>A0AAV4PUV2_CAEEX</name>
<comment type="caution">
    <text evidence="1">The sequence shown here is derived from an EMBL/GenBank/DDBJ whole genome shotgun (WGS) entry which is preliminary data.</text>
</comment>
<evidence type="ECO:0008006" key="3">
    <source>
        <dbReference type="Google" id="ProtNLM"/>
    </source>
</evidence>
<evidence type="ECO:0000313" key="1">
    <source>
        <dbReference type="EMBL" id="GIX98967.1"/>
    </source>
</evidence>
<proteinExistence type="predicted"/>
<reference evidence="1 2" key="1">
    <citation type="submission" date="2021-06" db="EMBL/GenBank/DDBJ databases">
        <title>Caerostris extrusa draft genome.</title>
        <authorList>
            <person name="Kono N."/>
            <person name="Arakawa K."/>
        </authorList>
    </citation>
    <scope>NUCLEOTIDE SEQUENCE [LARGE SCALE GENOMIC DNA]</scope>
</reference>
<dbReference type="Proteomes" id="UP001054945">
    <property type="component" value="Unassembled WGS sequence"/>
</dbReference>
<keyword evidence="2" id="KW-1185">Reference proteome</keyword>
<protein>
    <recommendedName>
        <fullName evidence="3">Secreted protein</fullName>
    </recommendedName>
</protein>
<accession>A0AAV4PUV2</accession>
<sequence>MIFTVVKLLHLSITMIAKVAFLCAALAAVRASGLIGALSSTLESALLPDSKQDVLGNNAFGCIKDGLGATNSPI</sequence>